<organism evidence="17 18">
    <name type="scientific">Taenia crassiceps</name>
    <dbReference type="NCBI Taxonomy" id="6207"/>
    <lineage>
        <taxon>Eukaryota</taxon>
        <taxon>Metazoa</taxon>
        <taxon>Spiralia</taxon>
        <taxon>Lophotrochozoa</taxon>
        <taxon>Platyhelminthes</taxon>
        <taxon>Cestoda</taxon>
        <taxon>Eucestoda</taxon>
        <taxon>Cyclophyllidea</taxon>
        <taxon>Taeniidae</taxon>
        <taxon>Taenia</taxon>
    </lineage>
</organism>
<gene>
    <name evidence="17" type="ORF">TcWFU_006340</name>
</gene>
<proteinExistence type="inferred from homology"/>
<dbReference type="InterPro" id="IPR022775">
    <property type="entry name" value="AP_mu_sigma_su"/>
</dbReference>
<comment type="caution">
    <text evidence="17">The sequence shown here is derived from an EMBL/GenBank/DDBJ whole genome shotgun (WGS) entry which is preliminary data.</text>
</comment>
<keyword evidence="18" id="KW-1185">Reference proteome</keyword>
<dbReference type="InterPro" id="IPR027155">
    <property type="entry name" value="APS3"/>
</dbReference>
<evidence type="ECO:0000256" key="11">
    <source>
        <dbReference type="ARBA" id="ARBA00023136"/>
    </source>
</evidence>
<evidence type="ECO:0000256" key="9">
    <source>
        <dbReference type="ARBA" id="ARBA00022989"/>
    </source>
</evidence>
<keyword evidence="10" id="KW-0333">Golgi apparatus</keyword>
<evidence type="ECO:0000256" key="13">
    <source>
        <dbReference type="ARBA" id="ARBA00025605"/>
    </source>
</evidence>
<evidence type="ECO:0000256" key="3">
    <source>
        <dbReference type="ARBA" id="ARBA00004555"/>
    </source>
</evidence>
<keyword evidence="9 15" id="KW-1133">Transmembrane helix</keyword>
<feature type="domain" description="AP complex mu/sigma subunit" evidence="16">
    <location>
        <begin position="808"/>
        <end position="955"/>
    </location>
</feature>
<evidence type="ECO:0000256" key="15">
    <source>
        <dbReference type="SAM" id="Phobius"/>
    </source>
</evidence>
<feature type="transmembrane region" description="Helical" evidence="15">
    <location>
        <begin position="541"/>
        <end position="562"/>
    </location>
</feature>
<comment type="similarity">
    <text evidence="4">Belongs to the sodium:solute symporter (SSF) (TC 2.A.21) family.</text>
</comment>
<evidence type="ECO:0000256" key="7">
    <source>
        <dbReference type="ARBA" id="ARBA00022692"/>
    </source>
</evidence>
<dbReference type="PROSITE" id="PS00456">
    <property type="entry name" value="NA_SOLUT_SYMP_1"/>
    <property type="match status" value="1"/>
</dbReference>
<feature type="transmembrane region" description="Helical" evidence="15">
    <location>
        <begin position="123"/>
        <end position="145"/>
    </location>
</feature>
<evidence type="ECO:0000256" key="10">
    <source>
        <dbReference type="ARBA" id="ARBA00023034"/>
    </source>
</evidence>
<evidence type="ECO:0000256" key="1">
    <source>
        <dbReference type="ARBA" id="ARBA00004141"/>
    </source>
</evidence>
<dbReference type="InterPro" id="IPR011012">
    <property type="entry name" value="Longin-like_dom_sf"/>
</dbReference>
<dbReference type="SUPFAM" id="SSF64356">
    <property type="entry name" value="SNARE-like"/>
    <property type="match status" value="1"/>
</dbReference>
<evidence type="ECO:0000313" key="17">
    <source>
        <dbReference type="EMBL" id="KAL5112298.1"/>
    </source>
</evidence>
<dbReference type="InterPro" id="IPR018212">
    <property type="entry name" value="Na/solute_symporter_CS"/>
</dbReference>
<evidence type="ECO:0000256" key="4">
    <source>
        <dbReference type="ARBA" id="ARBA00006434"/>
    </source>
</evidence>
<comment type="subcellular location">
    <subcellularLocation>
        <location evidence="2">Cytoplasmic vesicle membrane</location>
        <topology evidence="2">Peripheral membrane protein</topology>
        <orientation evidence="2">Cytoplasmic side</orientation>
    </subcellularLocation>
    <subcellularLocation>
        <location evidence="3">Golgi apparatus</location>
    </subcellularLocation>
    <subcellularLocation>
        <location evidence="1">Membrane</location>
        <topology evidence="1">Multi-pass membrane protein</topology>
    </subcellularLocation>
</comment>
<feature type="transmembrane region" description="Helical" evidence="15">
    <location>
        <begin position="504"/>
        <end position="521"/>
    </location>
</feature>
<dbReference type="EMBL" id="JAKROA010000001">
    <property type="protein sequence ID" value="KAL5112298.1"/>
    <property type="molecule type" value="Genomic_DNA"/>
</dbReference>
<dbReference type="InterPro" id="IPR000804">
    <property type="entry name" value="Clathrin_sm-chain_CS"/>
</dbReference>
<evidence type="ECO:0000259" key="16">
    <source>
        <dbReference type="Pfam" id="PF01217"/>
    </source>
</evidence>
<feature type="transmembrane region" description="Helical" evidence="15">
    <location>
        <begin position="437"/>
        <end position="456"/>
    </location>
</feature>
<feature type="transmembrane region" description="Helical" evidence="15">
    <location>
        <begin position="6"/>
        <end position="28"/>
    </location>
</feature>
<feature type="transmembrane region" description="Helical" evidence="15">
    <location>
        <begin position="289"/>
        <end position="307"/>
    </location>
</feature>
<keyword evidence="11 15" id="KW-0472">Membrane</keyword>
<dbReference type="InterPro" id="IPR001734">
    <property type="entry name" value="Na/solute_symporter"/>
</dbReference>
<dbReference type="InterPro" id="IPR038377">
    <property type="entry name" value="Na/Glc_symporter_sf"/>
</dbReference>
<dbReference type="PANTHER" id="PTHR11819">
    <property type="entry name" value="SOLUTE CARRIER FAMILY 5"/>
    <property type="match status" value="1"/>
</dbReference>
<feature type="transmembrane region" description="Helical" evidence="15">
    <location>
        <begin position="468"/>
        <end position="492"/>
    </location>
</feature>
<feature type="transmembrane region" description="Helical" evidence="15">
    <location>
        <begin position="328"/>
        <end position="349"/>
    </location>
</feature>
<dbReference type="Pfam" id="PF00474">
    <property type="entry name" value="SSF"/>
    <property type="match status" value="1"/>
</dbReference>
<feature type="transmembrane region" description="Helical" evidence="15">
    <location>
        <begin position="40"/>
        <end position="58"/>
    </location>
</feature>
<evidence type="ECO:0000256" key="2">
    <source>
        <dbReference type="ARBA" id="ARBA00004180"/>
    </source>
</evidence>
<feature type="transmembrane region" description="Helical" evidence="15">
    <location>
        <begin position="78"/>
        <end position="103"/>
    </location>
</feature>
<comment type="similarity">
    <text evidence="5">Belongs to the adaptor complexes small subunit family.</text>
</comment>
<evidence type="ECO:0000256" key="12">
    <source>
        <dbReference type="ARBA" id="ARBA00023329"/>
    </source>
</evidence>
<dbReference type="PROSITE" id="PS00989">
    <property type="entry name" value="CLAT_ADAPTOR_S"/>
    <property type="match status" value="1"/>
</dbReference>
<feature type="transmembrane region" description="Helical" evidence="15">
    <location>
        <begin position="157"/>
        <end position="184"/>
    </location>
</feature>
<name>A0ABR4QT99_9CEST</name>
<feature type="transmembrane region" description="Helical" evidence="15">
    <location>
        <begin position="396"/>
        <end position="425"/>
    </location>
</feature>
<dbReference type="Gene3D" id="3.30.450.60">
    <property type="match status" value="1"/>
</dbReference>
<dbReference type="PROSITE" id="PS50283">
    <property type="entry name" value="NA_SOLUT_SYMP_3"/>
    <property type="match status" value="1"/>
</dbReference>
<feature type="region of interest" description="Disordered" evidence="14">
    <location>
        <begin position="628"/>
        <end position="660"/>
    </location>
</feature>
<accession>A0ABR4QT99</accession>
<evidence type="ECO:0000256" key="8">
    <source>
        <dbReference type="ARBA" id="ARBA00022927"/>
    </source>
</evidence>
<evidence type="ECO:0000256" key="14">
    <source>
        <dbReference type="SAM" id="MobiDB-lite"/>
    </source>
</evidence>
<reference evidence="17 18" key="1">
    <citation type="journal article" date="2022" name="Front. Cell. Infect. Microbiol.">
        <title>The Genomes of Two Strains of Taenia crassiceps the Animal Model for the Study of Human Cysticercosis.</title>
        <authorList>
            <person name="Bobes R.J."/>
            <person name="Estrada K."/>
            <person name="Rios-Valencia D.G."/>
            <person name="Calderon-Gallegos A."/>
            <person name="de la Torre P."/>
            <person name="Carrero J.C."/>
            <person name="Sanchez-Flores A."/>
            <person name="Laclette J.P."/>
        </authorList>
    </citation>
    <scope>NUCLEOTIDE SEQUENCE [LARGE SCALE GENOMIC DNA]</scope>
    <source>
        <strain evidence="17">WFUcys</strain>
    </source>
</reference>
<keyword evidence="12" id="KW-0968">Cytoplasmic vesicle</keyword>
<dbReference type="CDD" id="cd14834">
    <property type="entry name" value="AP3_sigma"/>
    <property type="match status" value="1"/>
</dbReference>
<comment type="function">
    <text evidence="13">Part of the AP-3 complex, an adaptor-related complex which is not clathrin-associated. The complex is associated with the Golgi region as well as more peripheral structures. It facilitates the budding of vesicles from the Golgi membrane and may be directly involved in trafficking to lysosomes. In concert with the BLOC-1 complex, AP-3 is required to target cargos into vesicles assembled at cell bodies for delivery into neurites and nerve terminals.</text>
</comment>
<dbReference type="PANTHER" id="PTHR11819:SF150">
    <property type="entry name" value="SODIUM_MYO-INOSITOL COTRANSPORTER"/>
    <property type="match status" value="1"/>
</dbReference>
<feature type="transmembrane region" description="Helical" evidence="15">
    <location>
        <begin position="740"/>
        <end position="764"/>
    </location>
</feature>
<evidence type="ECO:0000313" key="18">
    <source>
        <dbReference type="Proteomes" id="UP001651158"/>
    </source>
</evidence>
<feature type="transmembrane region" description="Helical" evidence="15">
    <location>
        <begin position="191"/>
        <end position="211"/>
    </location>
</feature>
<protein>
    <submittedName>
        <fullName evidence="17">Sodium/myo-inositol cotransporter</fullName>
    </submittedName>
</protein>
<keyword evidence="7 15" id="KW-0812">Transmembrane</keyword>
<dbReference type="Gene3D" id="1.20.1730.10">
    <property type="entry name" value="Sodium/glucose cotransporter"/>
    <property type="match status" value="1"/>
</dbReference>
<dbReference type="NCBIfam" id="TIGR00813">
    <property type="entry name" value="sss"/>
    <property type="match status" value="1"/>
</dbReference>
<keyword evidence="8" id="KW-0653">Protein transport</keyword>
<dbReference type="Pfam" id="PF01217">
    <property type="entry name" value="Clat_adaptor_s"/>
    <property type="match status" value="1"/>
</dbReference>
<evidence type="ECO:0000256" key="5">
    <source>
        <dbReference type="ARBA" id="ARBA00006972"/>
    </source>
</evidence>
<keyword evidence="6" id="KW-0813">Transport</keyword>
<dbReference type="Proteomes" id="UP001651158">
    <property type="component" value="Unassembled WGS sequence"/>
</dbReference>
<evidence type="ECO:0000256" key="6">
    <source>
        <dbReference type="ARBA" id="ARBA00022448"/>
    </source>
</evidence>
<sequence length="1001" mass="110302">MEAVSLVGADIAVLVVYFLIILGAGLFAMFRARVNSVQGYFLAGRFMTWIPVGASLFASNIGSEHFIGLGGSGAAKGIAVGAFEFNAAILLQLLGWVFLPVYISSGVFTLPDYMQKRFGGSRIRIYLTVLSLLLYILTKISVNLYSGSLFITEALGWNIWLSILFILAMTALITISGGLAAVLYTDLVQTIVMLIGAILLTGIGFSKIGGFRGLLKYYGESISAIDVNTTAGAALIMNIYGVASSEALTGLTPTVDSVAASPNISVDLKCALPSRSAFVMLREVSDPEMPWLGYILGQTPASIWYWCADQMMVQRVLAAKSLSHAQGATLMAGFIKLFPLFIIVMPGMISRILYPDTVGCGTAETCYQICGNRYGCSDLAYPRLVMGVMPDGLRGLMLAVMLAALMSDLTSIFNSSSTLFTVDIYTCFRRKAGNRELMIVGRLFVLVMVALSILWVPVIQTMQGGQLYIYIQSVSGYLSPPIAAVYVTALLLKRNNELGAFTGLIYGFLIGVTRMILSFVYSDPVCGEEDTRPWIVAKVHYMYFAMFSFFSTAIVMCVVSLLSQPPSEEQVRGLTFWTRNAGPAANVGDTDTNVSMREMRLGEEISLSPAGHEGFGDDAVKGMGDRITEHEEESEKNDLSSKRSAINESESRYEGFSDADERDEEFVTELGGNSCSRYLHIPGHICKWFWGFADDPCPKTVECCCSCVRKQASSIPTGAGDSEPLQFAPVSLRQKRSTKIGLFVGLVMIVTTTVFLFCFFSLYFGPITRGPLRITGNTSVQETLNAIKEMRRDILPGSFYSIVKYIGMIRAVLIFNNSGKPRLMKFYDNMSEELQQKFLSETFLLVSKRDDNVCNFLEGGSNVFSEHDCRIIYRHYATLYFVFCVDATESELGILDLIQVFVEALDKSFESVCELDLIFHSDKVHFLLNELIIGGMVLETHISEIVYHTEEQNKLEKQEQPTLPIAPSRAVSAVKDLKIAQKLKDIKLPEIPYLNSRLHLA</sequence>